<gene>
    <name evidence="2" type="ORF">UA08_07570</name>
</gene>
<dbReference type="GO" id="GO:0003676">
    <property type="term" value="F:nucleic acid binding"/>
    <property type="evidence" value="ECO:0007669"/>
    <property type="project" value="InterPro"/>
</dbReference>
<evidence type="ECO:0000256" key="1">
    <source>
        <dbReference type="SAM" id="MobiDB-lite"/>
    </source>
</evidence>
<feature type="region of interest" description="Disordered" evidence="1">
    <location>
        <begin position="75"/>
        <end position="164"/>
    </location>
</feature>
<dbReference type="InterPro" id="IPR035979">
    <property type="entry name" value="RBD_domain_sf"/>
</dbReference>
<accession>A0A225ANB6</accession>
<feature type="compositionally biased region" description="Basic and acidic residues" evidence="1">
    <location>
        <begin position="147"/>
        <end position="164"/>
    </location>
</feature>
<dbReference type="AlphaFoldDB" id="A0A225ANB6"/>
<dbReference type="OrthoDB" id="4226503at2759"/>
<protein>
    <recommendedName>
        <fullName evidence="4">RRM domain-containing protein</fullName>
    </recommendedName>
</protein>
<reference evidence="2 3" key="1">
    <citation type="submission" date="2015-06" db="EMBL/GenBank/DDBJ databases">
        <title>Talaromyces atroroseus IBT 11181 draft genome.</title>
        <authorList>
            <person name="Rasmussen K.B."/>
            <person name="Rasmussen S."/>
            <person name="Petersen B."/>
            <person name="Sicheritz-Ponten T."/>
            <person name="Mortensen U.H."/>
            <person name="Thrane U."/>
        </authorList>
    </citation>
    <scope>NUCLEOTIDE SEQUENCE [LARGE SCALE GENOMIC DNA]</scope>
    <source>
        <strain evidence="2 3">IBT 11181</strain>
    </source>
</reference>
<evidence type="ECO:0008006" key="4">
    <source>
        <dbReference type="Google" id="ProtNLM"/>
    </source>
</evidence>
<comment type="caution">
    <text evidence="2">The sequence shown here is derived from an EMBL/GenBank/DDBJ whole genome shotgun (WGS) entry which is preliminary data.</text>
</comment>
<proteinExistence type="predicted"/>
<keyword evidence="3" id="KW-1185">Reference proteome</keyword>
<evidence type="ECO:0000313" key="2">
    <source>
        <dbReference type="EMBL" id="OKL57089.1"/>
    </source>
</evidence>
<sequence length="375" mass="42267">MSFPSMSMQPAPGSYFYTARERMDSNSSFADTVTINKAYYEHLLRVSQQFKNIKRSLLAGGVLANDSALAAQTRASTSTSASEHPVAKSGPFISGPGLSYASSKSPPRDEDENESNASFYVTRRSRHQDPENPSDSSSSEEGEEEEQKAPDAEPEQRTLEIRNLPDRTTHLDLTNAIRGGALLEIYLRYIDNSARVTFADPAAAQQFLERARRVGFVVGNRRTDITWSDRQFFVRPYIKQNISHGASRNLVIHNTNPNITAKLIREHLEHIHNLVVLDIRFDYAQSVAHIYTNSVHNAMFARSCMKSRAAYRGMRIEFADDECAREYQEDVVSKVKTRRQRQGGDSTLTSSMPMNRFEMLSVEEEFESGSDTETV</sequence>
<evidence type="ECO:0000313" key="3">
    <source>
        <dbReference type="Proteomes" id="UP000214365"/>
    </source>
</evidence>
<dbReference type="CDD" id="cd12261">
    <property type="entry name" value="RRM1_3_MRN1"/>
    <property type="match status" value="1"/>
</dbReference>
<organism evidence="2 3">
    <name type="scientific">Talaromyces atroroseus</name>
    <dbReference type="NCBI Taxonomy" id="1441469"/>
    <lineage>
        <taxon>Eukaryota</taxon>
        <taxon>Fungi</taxon>
        <taxon>Dikarya</taxon>
        <taxon>Ascomycota</taxon>
        <taxon>Pezizomycotina</taxon>
        <taxon>Eurotiomycetes</taxon>
        <taxon>Eurotiomycetidae</taxon>
        <taxon>Eurotiales</taxon>
        <taxon>Trichocomaceae</taxon>
        <taxon>Talaromyces</taxon>
        <taxon>Talaromyces sect. Trachyspermi</taxon>
    </lineage>
</organism>
<dbReference type="RefSeq" id="XP_020117210.1">
    <property type="nucleotide sequence ID" value="XM_020262478.1"/>
</dbReference>
<dbReference type="InterPro" id="IPR012677">
    <property type="entry name" value="Nucleotide-bd_a/b_plait_sf"/>
</dbReference>
<dbReference type="Proteomes" id="UP000214365">
    <property type="component" value="Unassembled WGS sequence"/>
</dbReference>
<dbReference type="Gene3D" id="3.30.70.330">
    <property type="match status" value="2"/>
</dbReference>
<dbReference type="STRING" id="1441469.A0A225ANB6"/>
<dbReference type="EMBL" id="LFMY01000012">
    <property type="protein sequence ID" value="OKL57089.1"/>
    <property type="molecule type" value="Genomic_DNA"/>
</dbReference>
<name>A0A225ANB6_TALAT</name>
<dbReference type="SUPFAM" id="SSF54928">
    <property type="entry name" value="RNA-binding domain, RBD"/>
    <property type="match status" value="1"/>
</dbReference>
<dbReference type="GeneID" id="31007326"/>